<comment type="caution">
    <text evidence="1">The sequence shown here is derived from an EMBL/GenBank/DDBJ whole genome shotgun (WGS) entry which is preliminary data.</text>
</comment>
<evidence type="ECO:0000313" key="1">
    <source>
        <dbReference type="EMBL" id="CAL1287869.1"/>
    </source>
</evidence>
<keyword evidence="2" id="KW-1185">Reference proteome</keyword>
<dbReference type="Proteomes" id="UP001497382">
    <property type="component" value="Unassembled WGS sequence"/>
</dbReference>
<organism evidence="1 2">
    <name type="scientific">Larinioides sclopetarius</name>
    <dbReference type="NCBI Taxonomy" id="280406"/>
    <lineage>
        <taxon>Eukaryota</taxon>
        <taxon>Metazoa</taxon>
        <taxon>Ecdysozoa</taxon>
        <taxon>Arthropoda</taxon>
        <taxon>Chelicerata</taxon>
        <taxon>Arachnida</taxon>
        <taxon>Araneae</taxon>
        <taxon>Araneomorphae</taxon>
        <taxon>Entelegynae</taxon>
        <taxon>Araneoidea</taxon>
        <taxon>Araneidae</taxon>
        <taxon>Larinioides</taxon>
    </lineage>
</organism>
<sequence length="63" mass="7483">MIEDSVNRTPEPMDISEVRRRIKISPTVEEKYRLDYKIRKEPVEQEGEDVQILFQTSFKNISA</sequence>
<evidence type="ECO:0000313" key="2">
    <source>
        <dbReference type="Proteomes" id="UP001497382"/>
    </source>
</evidence>
<name>A0AAV2AXN2_9ARAC</name>
<reference evidence="1 2" key="1">
    <citation type="submission" date="2024-04" db="EMBL/GenBank/DDBJ databases">
        <authorList>
            <person name="Rising A."/>
            <person name="Reimegard J."/>
            <person name="Sonavane S."/>
            <person name="Akerstrom W."/>
            <person name="Nylinder S."/>
            <person name="Hedman E."/>
            <person name="Kallberg Y."/>
        </authorList>
    </citation>
    <scope>NUCLEOTIDE SEQUENCE [LARGE SCALE GENOMIC DNA]</scope>
</reference>
<protein>
    <submittedName>
        <fullName evidence="1">Uncharacterized protein</fullName>
    </submittedName>
</protein>
<dbReference type="AlphaFoldDB" id="A0AAV2AXN2"/>
<proteinExistence type="predicted"/>
<gene>
    <name evidence="1" type="ORF">LARSCL_LOCUS15064</name>
</gene>
<accession>A0AAV2AXN2</accession>
<feature type="non-terminal residue" evidence="1">
    <location>
        <position position="63"/>
    </location>
</feature>
<dbReference type="EMBL" id="CAXIEN010000223">
    <property type="protein sequence ID" value="CAL1287869.1"/>
    <property type="molecule type" value="Genomic_DNA"/>
</dbReference>